<evidence type="ECO:0000256" key="4">
    <source>
        <dbReference type="ARBA" id="ARBA00022692"/>
    </source>
</evidence>
<keyword evidence="5 12" id="KW-1133">Transmembrane helix</keyword>
<evidence type="ECO:0000259" key="13">
    <source>
        <dbReference type="PROSITE" id="PS50262"/>
    </source>
</evidence>
<dbReference type="InterPro" id="IPR000276">
    <property type="entry name" value="GPCR_Rhodpsn"/>
</dbReference>
<evidence type="ECO:0000313" key="14">
    <source>
        <dbReference type="EnsemblMetazoa" id="AALFPA23_000510.P285"/>
    </source>
</evidence>
<feature type="compositionally biased region" description="Low complexity" evidence="11">
    <location>
        <begin position="485"/>
        <end position="514"/>
    </location>
</feature>
<dbReference type="PANTHER" id="PTHR24230">
    <property type="entry name" value="G-PROTEIN COUPLED RECEPTOR"/>
    <property type="match status" value="1"/>
</dbReference>
<evidence type="ECO:0000256" key="9">
    <source>
        <dbReference type="ARBA" id="ARBA00023224"/>
    </source>
</evidence>
<dbReference type="Pfam" id="PF00001">
    <property type="entry name" value="7tm_1"/>
    <property type="match status" value="1"/>
</dbReference>
<evidence type="ECO:0000256" key="8">
    <source>
        <dbReference type="ARBA" id="ARBA00023170"/>
    </source>
</evidence>
<feature type="transmembrane region" description="Helical" evidence="12">
    <location>
        <begin position="330"/>
        <end position="353"/>
    </location>
</feature>
<accession>A0ABM1XKI0</accession>
<dbReference type="RefSeq" id="XP_062711677.1">
    <property type="nucleotide sequence ID" value="XM_062855693.1"/>
</dbReference>
<dbReference type="PANTHER" id="PTHR24230:SF163">
    <property type="entry name" value="CORAZONIN RECEPTOR, ISOFORM B"/>
    <property type="match status" value="1"/>
</dbReference>
<evidence type="ECO:0000256" key="3">
    <source>
        <dbReference type="ARBA" id="ARBA00022475"/>
    </source>
</evidence>
<dbReference type="RefSeq" id="XP_029727758.2">
    <property type="nucleotide sequence ID" value="XM_029871898.2"/>
</dbReference>
<evidence type="ECO:0000256" key="12">
    <source>
        <dbReference type="SAM" id="Phobius"/>
    </source>
</evidence>
<dbReference type="PROSITE" id="PS00237">
    <property type="entry name" value="G_PROTEIN_RECEP_F1_1"/>
    <property type="match status" value="1"/>
</dbReference>
<feature type="transmembrane region" description="Helical" evidence="12">
    <location>
        <begin position="158"/>
        <end position="178"/>
    </location>
</feature>
<proteinExistence type="inferred from homology"/>
<feature type="compositionally biased region" description="Basic residues" evidence="11">
    <location>
        <begin position="515"/>
        <end position="533"/>
    </location>
</feature>
<feature type="transmembrane region" description="Helical" evidence="12">
    <location>
        <begin position="282"/>
        <end position="302"/>
    </location>
</feature>
<sequence>MTTNLSSILFESLYTNIAAAANATNNGSTSDSYTTDDAFIGGAQWTPGGLVSLLATERSEPITTSSSSSPSSSAFDAAANGTGWNKIPNQQPLLLVPAYLSTLATMASNFVETNATTNVTLSYEDCGLLNVTYGPDGLSNSHPWILCLPHAPTLSKTGVIRVVVLSAMAIVSLLGNIATMWSIQKNRKSRRLARHNWSAIYSLIFHLSIADLLVTVFCIIGEAAWSYTVEWVAGTVACKLFKLLQMFSLYLSTYVLVLIGVDRWVAVKYPMKSLNTARRCHRFLCGAYSLSFLLSIPQWMIFRVAKGPFLEDFYQCVTHGFYTDRWQEQLYTTFTLVFMFIIPLLILIGTYLSTFRTISSSEKIFRIETSAVDRSYYRRSDTNRQRLIHKAKMKSLRISVVIVVVFIVCWTPYYIMMLIFMFLNPTERLGEDLQTGIFFFGMSNSLINPLIYGAFHLIPIRRRRNQYNQHVREGSVYFQRSSTCNNQNGNHHQQLLQQQPASPQQLELHTQQQQQHHHHPHHHTPHHRHHHHQPLQPKSSYLSANHKMSHSNSNLAEEISLMALEKDLKSLDENVNQINLKGTSSSGGKRSLARKFYSLSQLLRRTRPTKL</sequence>
<evidence type="ECO:0000256" key="6">
    <source>
        <dbReference type="ARBA" id="ARBA00023040"/>
    </source>
</evidence>
<organism evidence="14 15">
    <name type="scientific">Aedes albopictus</name>
    <name type="common">Asian tiger mosquito</name>
    <name type="synonym">Stegomyia albopicta</name>
    <dbReference type="NCBI Taxonomy" id="7160"/>
    <lineage>
        <taxon>Eukaryota</taxon>
        <taxon>Metazoa</taxon>
        <taxon>Ecdysozoa</taxon>
        <taxon>Arthropoda</taxon>
        <taxon>Hexapoda</taxon>
        <taxon>Insecta</taxon>
        <taxon>Pterygota</taxon>
        <taxon>Neoptera</taxon>
        <taxon>Endopterygota</taxon>
        <taxon>Diptera</taxon>
        <taxon>Nematocera</taxon>
        <taxon>Culicoidea</taxon>
        <taxon>Culicidae</taxon>
        <taxon>Culicinae</taxon>
        <taxon>Aedini</taxon>
        <taxon>Aedes</taxon>
        <taxon>Stegomyia</taxon>
    </lineage>
</organism>
<evidence type="ECO:0000313" key="15">
    <source>
        <dbReference type="Proteomes" id="UP000069940"/>
    </source>
</evidence>
<name>A0ABM1XKI0_AEDAL</name>
<keyword evidence="7 12" id="KW-0472">Membrane</keyword>
<keyword evidence="3" id="KW-1003">Cell membrane</keyword>
<dbReference type="PROSITE" id="PS50262">
    <property type="entry name" value="G_PROTEIN_RECEP_F1_2"/>
    <property type="match status" value="1"/>
</dbReference>
<dbReference type="EnsemblMetazoa" id="AALFPA23_000510.R285">
    <property type="protein sequence ID" value="AALFPA23_000510.P285"/>
    <property type="gene ID" value="AALFPA23_000510"/>
</dbReference>
<dbReference type="SUPFAM" id="SSF81321">
    <property type="entry name" value="Family A G protein-coupled receptor-like"/>
    <property type="match status" value="1"/>
</dbReference>
<dbReference type="Gene3D" id="1.20.1070.10">
    <property type="entry name" value="Rhodopsin 7-helix transmembrane proteins"/>
    <property type="match status" value="1"/>
</dbReference>
<evidence type="ECO:0000256" key="7">
    <source>
        <dbReference type="ARBA" id="ARBA00023136"/>
    </source>
</evidence>
<feature type="transmembrane region" description="Helical" evidence="12">
    <location>
        <begin position="435"/>
        <end position="455"/>
    </location>
</feature>
<dbReference type="RefSeq" id="XP_029727759.2">
    <property type="nucleotide sequence ID" value="XM_029871899.2"/>
</dbReference>
<keyword evidence="6 10" id="KW-0297">G-protein coupled receptor</keyword>
<dbReference type="EnsemblMetazoa" id="AALFPA23_000510.R284">
    <property type="protein sequence ID" value="AALFPA23_000510.P284"/>
    <property type="gene ID" value="AALFPA23_000510"/>
</dbReference>
<feature type="region of interest" description="Disordered" evidence="11">
    <location>
        <begin position="481"/>
        <end position="539"/>
    </location>
</feature>
<reference evidence="14" key="2">
    <citation type="submission" date="2025-05" db="UniProtKB">
        <authorList>
            <consortium name="EnsemblMetazoa"/>
        </authorList>
    </citation>
    <scope>IDENTIFICATION</scope>
    <source>
        <strain evidence="14">Foshan</strain>
    </source>
</reference>
<evidence type="ECO:0000256" key="1">
    <source>
        <dbReference type="ARBA" id="ARBA00004651"/>
    </source>
</evidence>
<feature type="transmembrane region" description="Helical" evidence="12">
    <location>
        <begin position="199"/>
        <end position="223"/>
    </location>
</feature>
<dbReference type="GeneID" id="115253773"/>
<evidence type="ECO:0000256" key="10">
    <source>
        <dbReference type="RuleBase" id="RU000688"/>
    </source>
</evidence>
<evidence type="ECO:0000256" key="11">
    <source>
        <dbReference type="SAM" id="MobiDB-lite"/>
    </source>
</evidence>
<reference evidence="15" key="1">
    <citation type="journal article" date="2015" name="Proc. Natl. Acad. Sci. U.S.A.">
        <title>Genome sequence of the Asian Tiger mosquito, Aedes albopictus, reveals insights into its biology, genetics, and evolution.</title>
        <authorList>
            <person name="Chen X.G."/>
            <person name="Jiang X."/>
            <person name="Gu J."/>
            <person name="Xu M."/>
            <person name="Wu Y."/>
            <person name="Deng Y."/>
            <person name="Zhang C."/>
            <person name="Bonizzoni M."/>
            <person name="Dermauw W."/>
            <person name="Vontas J."/>
            <person name="Armbruster P."/>
            <person name="Huang X."/>
            <person name="Yang Y."/>
            <person name="Zhang H."/>
            <person name="He W."/>
            <person name="Peng H."/>
            <person name="Liu Y."/>
            <person name="Wu K."/>
            <person name="Chen J."/>
            <person name="Lirakis M."/>
            <person name="Topalis P."/>
            <person name="Van Leeuwen T."/>
            <person name="Hall A.B."/>
            <person name="Jiang X."/>
            <person name="Thorpe C."/>
            <person name="Mueller R.L."/>
            <person name="Sun C."/>
            <person name="Waterhouse R.M."/>
            <person name="Yan G."/>
            <person name="Tu Z.J."/>
            <person name="Fang X."/>
            <person name="James A.A."/>
        </authorList>
    </citation>
    <scope>NUCLEOTIDE SEQUENCE [LARGE SCALE GENOMIC DNA]</scope>
    <source>
        <strain evidence="15">Foshan</strain>
    </source>
</reference>
<comment type="similarity">
    <text evidence="2 10">Belongs to the G-protein coupled receptor 1 family.</text>
</comment>
<keyword evidence="8 10" id="KW-0675">Receptor</keyword>
<feature type="transmembrane region" description="Helical" evidence="12">
    <location>
        <begin position="243"/>
        <end position="261"/>
    </location>
</feature>
<dbReference type="InterPro" id="IPR017452">
    <property type="entry name" value="GPCR_Rhodpsn_7TM"/>
</dbReference>
<dbReference type="PRINTS" id="PR00237">
    <property type="entry name" value="GPCRRHODOPSN"/>
</dbReference>
<evidence type="ECO:0000256" key="2">
    <source>
        <dbReference type="ARBA" id="ARBA00010663"/>
    </source>
</evidence>
<keyword evidence="15" id="KW-1185">Reference proteome</keyword>
<protein>
    <recommendedName>
        <fullName evidence="13">G-protein coupled receptors family 1 profile domain-containing protein</fullName>
    </recommendedName>
</protein>
<dbReference type="EnsemblMetazoa" id="AALFPA23_000510.R283">
    <property type="protein sequence ID" value="AALFPA23_000510.P283"/>
    <property type="gene ID" value="AALFPA23_000510"/>
</dbReference>
<keyword evidence="9 10" id="KW-0807">Transducer</keyword>
<dbReference type="Proteomes" id="UP000069940">
    <property type="component" value="Unassembled WGS sequence"/>
</dbReference>
<feature type="transmembrane region" description="Helical" evidence="12">
    <location>
        <begin position="396"/>
        <end position="423"/>
    </location>
</feature>
<feature type="domain" description="G-protein coupled receptors family 1 profile" evidence="13">
    <location>
        <begin position="175"/>
        <end position="452"/>
    </location>
</feature>
<keyword evidence="4 10" id="KW-0812">Transmembrane</keyword>
<evidence type="ECO:0000256" key="5">
    <source>
        <dbReference type="ARBA" id="ARBA00022989"/>
    </source>
</evidence>
<comment type="subcellular location">
    <subcellularLocation>
        <location evidence="1">Cell membrane</location>
        <topology evidence="1">Multi-pass membrane protein</topology>
    </subcellularLocation>
</comment>